<evidence type="ECO:0000256" key="6">
    <source>
        <dbReference type="ARBA" id="ARBA00023136"/>
    </source>
</evidence>
<reference evidence="9 10" key="1">
    <citation type="submission" date="2014-06" db="EMBL/GenBank/DDBJ databases">
        <title>Whole Genome Sequences of Three Symbiotic Endozoicomonas Bacteria.</title>
        <authorList>
            <person name="Neave M.J."/>
            <person name="Apprill A."/>
            <person name="Voolstra C.R."/>
        </authorList>
    </citation>
    <scope>NUCLEOTIDE SEQUENCE [LARGE SCALE GENOMIC DNA]</scope>
    <source>
        <strain evidence="9 10">DSM 22380</strain>
    </source>
</reference>
<feature type="domain" description="Glycine transporter" evidence="8">
    <location>
        <begin position="90"/>
        <end position="162"/>
    </location>
</feature>
<evidence type="ECO:0000259" key="8">
    <source>
        <dbReference type="Pfam" id="PF03458"/>
    </source>
</evidence>
<proteinExistence type="inferred from homology"/>
<organism evidence="9 10">
    <name type="scientific">Endozoicomonas elysicola</name>
    <dbReference type="NCBI Taxonomy" id="305900"/>
    <lineage>
        <taxon>Bacteria</taxon>
        <taxon>Pseudomonadati</taxon>
        <taxon>Pseudomonadota</taxon>
        <taxon>Gammaproteobacteria</taxon>
        <taxon>Oceanospirillales</taxon>
        <taxon>Endozoicomonadaceae</taxon>
        <taxon>Endozoicomonas</taxon>
    </lineage>
</organism>
<dbReference type="Proteomes" id="UP000027997">
    <property type="component" value="Unassembled WGS sequence"/>
</dbReference>
<evidence type="ECO:0000313" key="9">
    <source>
        <dbReference type="EMBL" id="KEI70367.1"/>
    </source>
</evidence>
<keyword evidence="3" id="KW-1003">Cell membrane</keyword>
<evidence type="ECO:0000256" key="2">
    <source>
        <dbReference type="ARBA" id="ARBA00008193"/>
    </source>
</evidence>
<dbReference type="EMBL" id="JOJP01000001">
    <property type="protein sequence ID" value="KEI70367.1"/>
    <property type="molecule type" value="Genomic_DNA"/>
</dbReference>
<dbReference type="RefSeq" id="WP_020581069.1">
    <property type="nucleotide sequence ID" value="NZ_JOJP01000001.1"/>
</dbReference>
<comment type="subcellular location">
    <subcellularLocation>
        <location evidence="1">Cell membrane</location>
        <topology evidence="1">Multi-pass membrane protein</topology>
    </subcellularLocation>
</comment>
<evidence type="ECO:0000256" key="3">
    <source>
        <dbReference type="ARBA" id="ARBA00022475"/>
    </source>
</evidence>
<dbReference type="Pfam" id="PF03458">
    <property type="entry name" value="Gly_transporter"/>
    <property type="match status" value="2"/>
</dbReference>
<comment type="similarity">
    <text evidence="2">Belongs to the UPF0126 family.</text>
</comment>
<dbReference type="PANTHER" id="PTHR30506:SF3">
    <property type="entry name" value="UPF0126 INNER MEMBRANE PROTEIN YADS-RELATED"/>
    <property type="match status" value="1"/>
</dbReference>
<dbReference type="AlphaFoldDB" id="A0A081K891"/>
<sequence>MLTVLYVIAITAEAMTGALSAGRRGMDPVGVIFVACCTAIGGGSVRDMLLGSYPLTWVETPMYIVITTAAAILTIFLQRYMKHMFKVFLVLDAVGLITFSIIGAQKTLDLGHGYIIASVMAVITGVFGGILRDILCNNVPLVFRKELYASVALISIGFYFTLQLLGVDPNVTVISTLVFGFVFRMIAVRFKLELPKFVYKESPH</sequence>
<evidence type="ECO:0000256" key="5">
    <source>
        <dbReference type="ARBA" id="ARBA00022989"/>
    </source>
</evidence>
<evidence type="ECO:0000256" key="4">
    <source>
        <dbReference type="ARBA" id="ARBA00022692"/>
    </source>
</evidence>
<dbReference type="InterPro" id="IPR005115">
    <property type="entry name" value="Gly_transporter"/>
</dbReference>
<accession>A0A081K891</accession>
<gene>
    <name evidence="9" type="ORF">GV64_06165</name>
</gene>
<feature type="transmembrane region" description="Helical" evidence="7">
    <location>
        <begin position="84"/>
        <end position="102"/>
    </location>
</feature>
<evidence type="ECO:0000256" key="1">
    <source>
        <dbReference type="ARBA" id="ARBA00004651"/>
    </source>
</evidence>
<feature type="transmembrane region" description="Helical" evidence="7">
    <location>
        <begin position="60"/>
        <end position="77"/>
    </location>
</feature>
<dbReference type="eggNOG" id="COG2860">
    <property type="taxonomic scope" value="Bacteria"/>
</dbReference>
<keyword evidence="6 7" id="KW-0472">Membrane</keyword>
<feature type="domain" description="Glycine transporter" evidence="8">
    <location>
        <begin position="4"/>
        <end position="78"/>
    </location>
</feature>
<keyword evidence="5 7" id="KW-1133">Transmembrane helix</keyword>
<feature type="transmembrane region" description="Helical" evidence="7">
    <location>
        <begin position="171"/>
        <end position="190"/>
    </location>
</feature>
<comment type="caution">
    <text evidence="9">The sequence shown here is derived from an EMBL/GenBank/DDBJ whole genome shotgun (WGS) entry which is preliminary data.</text>
</comment>
<dbReference type="GO" id="GO:0005886">
    <property type="term" value="C:plasma membrane"/>
    <property type="evidence" value="ECO:0007669"/>
    <property type="project" value="UniProtKB-SubCell"/>
</dbReference>
<evidence type="ECO:0000256" key="7">
    <source>
        <dbReference type="SAM" id="Phobius"/>
    </source>
</evidence>
<evidence type="ECO:0000313" key="10">
    <source>
        <dbReference type="Proteomes" id="UP000027997"/>
    </source>
</evidence>
<keyword evidence="10" id="KW-1185">Reference proteome</keyword>
<keyword evidence="4 7" id="KW-0812">Transmembrane</keyword>
<name>A0A081K891_9GAMM</name>
<feature type="transmembrane region" description="Helical" evidence="7">
    <location>
        <begin position="147"/>
        <end position="165"/>
    </location>
</feature>
<dbReference type="PANTHER" id="PTHR30506">
    <property type="entry name" value="INNER MEMBRANE PROTEIN"/>
    <property type="match status" value="1"/>
</dbReference>
<protein>
    <submittedName>
        <fullName evidence="9">Membrane protein</fullName>
    </submittedName>
</protein>
<feature type="transmembrane region" description="Helical" evidence="7">
    <location>
        <begin position="114"/>
        <end position="135"/>
    </location>
</feature>